<sequence length="372" mass="39525">MKKTVGFSSIERALTIAGLGPAMLVGCAVHEDTMLAAYLPAPSYSVAMPFPSAVKPQRRAYAPAPQPLMSALDDITRNFNGLVGVAVESIDGNWMATGGLPNRPMPQQSVSKLWVTMTMLDQVDQGKLRLDDPLTITRADFTLFHQPVAALVKGDRGYTSTVGEIARRAMQMSDNTCNDKLLRLVGGPQAVRAFIAKNQLGTIGFGPGERLLQAGTAGLQWRPEYAFGNAFAVARSRLSPAVRQAAYEAYVKDPPDGAAPAAIAGALARLKRGELLSPASTQWLLATMGAARTGHARVRASVPAGWSYGHKTGTGQDLGRRTAGFNDVGILTAPDGRSYAIAVMIGDTPRPPRERQLLMQAVGAAVVSFHGF</sequence>
<keyword evidence="5" id="KW-0378">Hydrolase</keyword>
<dbReference type="Pfam" id="PF13354">
    <property type="entry name" value="Beta-lactamase2"/>
    <property type="match status" value="1"/>
</dbReference>
<reference evidence="5 6" key="1">
    <citation type="submission" date="2020-08" db="EMBL/GenBank/DDBJ databases">
        <title>Genomic Encyclopedia of Type Strains, Phase IV (KMG-IV): sequencing the most valuable type-strain genomes for metagenomic binning, comparative biology and taxonomic classification.</title>
        <authorList>
            <person name="Goeker M."/>
        </authorList>
    </citation>
    <scope>NUCLEOTIDE SEQUENCE [LARGE SCALE GENOMIC DNA]</scope>
    <source>
        <strain evidence="5 6">DSM 26736</strain>
    </source>
</reference>
<dbReference type="PANTHER" id="PTHR35333">
    <property type="entry name" value="BETA-LACTAMASE"/>
    <property type="match status" value="1"/>
</dbReference>
<evidence type="ECO:0000313" key="5">
    <source>
        <dbReference type="EMBL" id="MBB5711176.1"/>
    </source>
</evidence>
<dbReference type="PRINTS" id="PR00118">
    <property type="entry name" value="BLACTAMASEA"/>
</dbReference>
<dbReference type="EMBL" id="JACIJF010000006">
    <property type="protein sequence ID" value="MBB5711176.1"/>
    <property type="molecule type" value="Genomic_DNA"/>
</dbReference>
<dbReference type="GO" id="GO:0030655">
    <property type="term" value="P:beta-lactam antibiotic catabolic process"/>
    <property type="evidence" value="ECO:0007669"/>
    <property type="project" value="InterPro"/>
</dbReference>
<evidence type="ECO:0000256" key="3">
    <source>
        <dbReference type="ARBA" id="ARBA00012865"/>
    </source>
</evidence>
<dbReference type="SUPFAM" id="SSF56601">
    <property type="entry name" value="beta-lactamase/transpeptidase-like"/>
    <property type="match status" value="1"/>
</dbReference>
<protein>
    <recommendedName>
        <fullName evidence="3">beta-lactamase</fullName>
        <ecNumber evidence="3">3.5.2.6</ecNumber>
    </recommendedName>
</protein>
<dbReference type="InterPro" id="IPR045155">
    <property type="entry name" value="Beta-lactam_cat"/>
</dbReference>
<dbReference type="GO" id="GO:0046677">
    <property type="term" value="P:response to antibiotic"/>
    <property type="evidence" value="ECO:0007669"/>
    <property type="project" value="InterPro"/>
</dbReference>
<accession>A0A840YMN4</accession>
<feature type="domain" description="Beta-lactamase class A catalytic" evidence="4">
    <location>
        <begin position="101"/>
        <end position="344"/>
    </location>
</feature>
<dbReference type="RefSeq" id="WP_343056929.1">
    <property type="nucleotide sequence ID" value="NZ_JACIJF010000006.1"/>
</dbReference>
<comment type="caution">
    <text evidence="5">The sequence shown here is derived from an EMBL/GenBank/DDBJ whole genome shotgun (WGS) entry which is preliminary data.</text>
</comment>
<name>A0A840YMN4_9SPHN</name>
<gene>
    <name evidence="5" type="ORF">FHT02_002417</name>
</gene>
<evidence type="ECO:0000313" key="6">
    <source>
        <dbReference type="Proteomes" id="UP000527143"/>
    </source>
</evidence>
<evidence type="ECO:0000256" key="1">
    <source>
        <dbReference type="ARBA" id="ARBA00001526"/>
    </source>
</evidence>
<dbReference type="GO" id="GO:0008800">
    <property type="term" value="F:beta-lactamase activity"/>
    <property type="evidence" value="ECO:0007669"/>
    <property type="project" value="UniProtKB-EC"/>
</dbReference>
<comment type="catalytic activity">
    <reaction evidence="1">
        <text>a beta-lactam + H2O = a substituted beta-amino acid</text>
        <dbReference type="Rhea" id="RHEA:20401"/>
        <dbReference type="ChEBI" id="CHEBI:15377"/>
        <dbReference type="ChEBI" id="CHEBI:35627"/>
        <dbReference type="ChEBI" id="CHEBI:140347"/>
        <dbReference type="EC" id="3.5.2.6"/>
    </reaction>
</comment>
<dbReference type="Proteomes" id="UP000527143">
    <property type="component" value="Unassembled WGS sequence"/>
</dbReference>
<dbReference type="PROSITE" id="PS51257">
    <property type="entry name" value="PROKAR_LIPOPROTEIN"/>
    <property type="match status" value="1"/>
</dbReference>
<dbReference type="PANTHER" id="PTHR35333:SF3">
    <property type="entry name" value="BETA-LACTAMASE-TYPE TRANSPEPTIDASE FOLD CONTAINING PROTEIN"/>
    <property type="match status" value="1"/>
</dbReference>
<evidence type="ECO:0000256" key="2">
    <source>
        <dbReference type="ARBA" id="ARBA00009009"/>
    </source>
</evidence>
<dbReference type="Gene3D" id="3.40.710.10">
    <property type="entry name" value="DD-peptidase/beta-lactamase superfamily"/>
    <property type="match status" value="1"/>
</dbReference>
<comment type="similarity">
    <text evidence="2">Belongs to the class-A beta-lactamase family.</text>
</comment>
<dbReference type="InterPro" id="IPR012338">
    <property type="entry name" value="Beta-lactam/transpept-like"/>
</dbReference>
<proteinExistence type="inferred from homology"/>
<dbReference type="EC" id="3.5.2.6" evidence="3"/>
<dbReference type="AlphaFoldDB" id="A0A840YMN4"/>
<organism evidence="5 6">
    <name type="scientific">Sphingomonas xinjiangensis</name>
    <dbReference type="NCBI Taxonomy" id="643568"/>
    <lineage>
        <taxon>Bacteria</taxon>
        <taxon>Pseudomonadati</taxon>
        <taxon>Pseudomonadota</taxon>
        <taxon>Alphaproteobacteria</taxon>
        <taxon>Sphingomonadales</taxon>
        <taxon>Sphingomonadaceae</taxon>
        <taxon>Sphingomonas</taxon>
    </lineage>
</organism>
<dbReference type="InterPro" id="IPR000871">
    <property type="entry name" value="Beta-lactam_class-A"/>
</dbReference>
<evidence type="ECO:0000259" key="4">
    <source>
        <dbReference type="Pfam" id="PF13354"/>
    </source>
</evidence>
<keyword evidence="6" id="KW-1185">Reference proteome</keyword>